<evidence type="ECO:0000313" key="1">
    <source>
        <dbReference type="EMBL" id="KAJ3017762.1"/>
    </source>
</evidence>
<proteinExistence type="predicted"/>
<evidence type="ECO:0000313" key="2">
    <source>
        <dbReference type="Proteomes" id="UP001144978"/>
    </source>
</evidence>
<name>A0ACC1Q8Z1_9APHY</name>
<keyword evidence="2" id="KW-1185">Reference proteome</keyword>
<protein>
    <submittedName>
        <fullName evidence="1">Uncharacterized protein</fullName>
    </submittedName>
</protein>
<organism evidence="1 2">
    <name type="scientific">Trametes sanguinea</name>
    <dbReference type="NCBI Taxonomy" id="158606"/>
    <lineage>
        <taxon>Eukaryota</taxon>
        <taxon>Fungi</taxon>
        <taxon>Dikarya</taxon>
        <taxon>Basidiomycota</taxon>
        <taxon>Agaricomycotina</taxon>
        <taxon>Agaricomycetes</taxon>
        <taxon>Polyporales</taxon>
        <taxon>Polyporaceae</taxon>
        <taxon>Trametes</taxon>
    </lineage>
</organism>
<reference evidence="1" key="1">
    <citation type="submission" date="2022-08" db="EMBL/GenBank/DDBJ databases">
        <title>Genome Sequence of Pycnoporus sanguineus.</title>
        <authorList>
            <person name="Buettner E."/>
        </authorList>
    </citation>
    <scope>NUCLEOTIDE SEQUENCE</scope>
    <source>
        <strain evidence="1">CG-C14</strain>
    </source>
</reference>
<comment type="caution">
    <text evidence="1">The sequence shown here is derived from an EMBL/GenBank/DDBJ whole genome shotgun (WGS) entry which is preliminary data.</text>
</comment>
<gene>
    <name evidence="1" type="ORF">NUW54_g511</name>
</gene>
<dbReference type="Proteomes" id="UP001144978">
    <property type="component" value="Unassembled WGS sequence"/>
</dbReference>
<dbReference type="EMBL" id="JANSHE010000066">
    <property type="protein sequence ID" value="KAJ3017762.1"/>
    <property type="molecule type" value="Genomic_DNA"/>
</dbReference>
<accession>A0ACC1Q8Z1</accession>
<sequence>MATVDSASGRCNLVSRATLSSTPAHNTLRGRTLQLPWSTSDKSPAHRFKLYISLQRTPGSAITLSLQATLVAWLDKHHSSSAATVSVFSA</sequence>